<feature type="transmembrane region" description="Helical" evidence="2">
    <location>
        <begin position="137"/>
        <end position="158"/>
    </location>
</feature>
<proteinExistence type="predicted"/>
<gene>
    <name evidence="3" type="ORF">G1H19_02980</name>
</gene>
<dbReference type="EMBL" id="JAAGWK010000005">
    <property type="protein sequence ID" value="NEL52977.1"/>
    <property type="molecule type" value="Genomic_DNA"/>
</dbReference>
<dbReference type="RefSeq" id="WP_152730190.1">
    <property type="nucleotide sequence ID" value="NZ_JAABOZ010000005.1"/>
</dbReference>
<evidence type="ECO:0000313" key="3">
    <source>
        <dbReference type="EMBL" id="NEL52977.1"/>
    </source>
</evidence>
<sequence length="583" mass="58771">MQQPAPGPGRGGQAEGQPEWGQPAGPPSGWGAAAPTQQPGQGWGQAAPAGGWGQQAGAPPAWEQPAGAPPAWGQAPGAPPAWGQPAGGPQSWGQPGAPAGWPADDQQQTRVQQAAPGLSATAWVPPIATPRRSKRPLLIGLAAVVVLALVAGGLFLLLRPDSPTWDGRTIAQPESVLSDAEQALTAYAEERNGVTNDSSACWFEETGDGSDVRDSAVCGPVLFVDGDPEQAYLRFGLTADDGSGDARLTVSDEPESPDPSALPNSELLTRPDGRTPPDGAGGLEVPTAPAADPGAVLAGPFEDLDFTEPTGPATLVGPAAAITVTGLARPDRVGNGDDARRPADGEVFLAVRYTVEGGAGVSDVPPSLGYRVGEADTVPVDPALVTPGATVEAVVSAPADVTLADLVVVDGAFTQTLSLLDGAPGAGNIVVLTRTNVSQLVDANQSLSGNGTSPGLPVPTPVTLSVTVNEVRLQWFPGTGVTVYPSAPDRAFLMLDEEGTTGLPGSTSGRSPSSLWSLVLPDGTVVGSQDLAADPLFIATGFDVPADFTTGTLVFGGVGTYVDGGVLDFGGATVQFPVEIPAG</sequence>
<evidence type="ECO:0000313" key="4">
    <source>
        <dbReference type="Proteomes" id="UP000470470"/>
    </source>
</evidence>
<reference evidence="3 4" key="1">
    <citation type="submission" date="2020-02" db="EMBL/GenBank/DDBJ databases">
        <title>The whole genome sequence of CPCC 205119.</title>
        <authorList>
            <person name="Jiang Z."/>
        </authorList>
    </citation>
    <scope>NUCLEOTIDE SEQUENCE [LARGE SCALE GENOMIC DNA]</scope>
    <source>
        <strain evidence="3 4">CPCC 205119</strain>
    </source>
</reference>
<feature type="region of interest" description="Disordered" evidence="1">
    <location>
        <begin position="243"/>
        <end position="289"/>
    </location>
</feature>
<name>A0A7K3W9G0_9ACTN</name>
<comment type="caution">
    <text evidence="3">The sequence shown here is derived from an EMBL/GenBank/DDBJ whole genome shotgun (WGS) entry which is preliminary data.</text>
</comment>
<evidence type="ECO:0000256" key="1">
    <source>
        <dbReference type="SAM" id="MobiDB-lite"/>
    </source>
</evidence>
<feature type="region of interest" description="Disordered" evidence="1">
    <location>
        <begin position="1"/>
        <end position="117"/>
    </location>
</feature>
<feature type="compositionally biased region" description="Low complexity" evidence="1">
    <location>
        <begin position="15"/>
        <end position="89"/>
    </location>
</feature>
<dbReference type="AlphaFoldDB" id="A0A7K3W9G0"/>
<organism evidence="3 4">
    <name type="scientific">Goekera deserti</name>
    <dbReference type="NCBI Taxonomy" id="2497753"/>
    <lineage>
        <taxon>Bacteria</taxon>
        <taxon>Bacillati</taxon>
        <taxon>Actinomycetota</taxon>
        <taxon>Actinomycetes</taxon>
        <taxon>Geodermatophilales</taxon>
        <taxon>Geodermatophilaceae</taxon>
        <taxon>Goekera</taxon>
    </lineage>
</organism>
<keyword evidence="2" id="KW-1133">Transmembrane helix</keyword>
<dbReference type="Proteomes" id="UP000470470">
    <property type="component" value="Unassembled WGS sequence"/>
</dbReference>
<keyword evidence="2" id="KW-0812">Transmembrane</keyword>
<keyword evidence="2" id="KW-0472">Membrane</keyword>
<evidence type="ECO:0000256" key="2">
    <source>
        <dbReference type="SAM" id="Phobius"/>
    </source>
</evidence>
<protein>
    <submittedName>
        <fullName evidence="3">Uncharacterized protein</fullName>
    </submittedName>
</protein>
<keyword evidence="4" id="KW-1185">Reference proteome</keyword>
<accession>A0A7K3W9G0</accession>